<accession>F7XLX3</accession>
<dbReference type="EMBL" id="CP002101">
    <property type="protein sequence ID" value="AEH60901.1"/>
    <property type="molecule type" value="Genomic_DNA"/>
</dbReference>
<evidence type="ECO:0000256" key="2">
    <source>
        <dbReference type="ARBA" id="ARBA00022723"/>
    </source>
</evidence>
<name>F7XLX3_METZD</name>
<dbReference type="NCBIfam" id="TIGR03278">
    <property type="entry name" value="methan_mark_10"/>
    <property type="match status" value="1"/>
</dbReference>
<feature type="domain" description="Radical SAM core" evidence="5">
    <location>
        <begin position="15"/>
        <end position="188"/>
    </location>
</feature>
<keyword evidence="4" id="KW-0411">Iron-sulfur</keyword>
<gene>
    <name evidence="6" type="ordered locus">Mzhil_1044</name>
</gene>
<dbReference type="GO" id="GO:0003824">
    <property type="term" value="F:catalytic activity"/>
    <property type="evidence" value="ECO:0007669"/>
    <property type="project" value="InterPro"/>
</dbReference>
<dbReference type="GO" id="GO:0046872">
    <property type="term" value="F:metal ion binding"/>
    <property type="evidence" value="ECO:0007669"/>
    <property type="project" value="UniProtKB-KW"/>
</dbReference>
<dbReference type="InterPro" id="IPR017672">
    <property type="entry name" value="MA_4551-like"/>
</dbReference>
<sequence>MEIVADIGGSPGIDCQGFCKYCYFKNVKDVSPFGCKNCFPFQKGCDYCTRSVRESYSGFNHPQYVIQQVNQKAHFGPDNIDKITISGGGDVSCYPGLIELVNHLSNYNAPIHLGYTSGKGFTRGDEAGILLENGVKEVSYTVFSTDPDIRKEYMNDQYPDVSLRALREFCSNCDVYAAIVVIPGVNDGVVLENTLNDLEDMGAKGAILMRFANSSEQGLILGNSPLLPGIYPHTINEFIDLVHECNEKHSIRISATPLEDPVTGSPFAIRNNADALARLPAVTKEATVISGCVGAPRLNQIFESLGGSVNVVPVPKDIGCLITIDDFKNIDLSQIRETVIIPGRSFVHDPEVKEVLCSDGVDRLVRRGPDTLTYDGEMSISMSLDEVLEFEIEQLTELIEQINAIGT</sequence>
<keyword evidence="1" id="KW-0949">S-adenosyl-L-methionine</keyword>
<evidence type="ECO:0000313" key="7">
    <source>
        <dbReference type="Proteomes" id="UP000006622"/>
    </source>
</evidence>
<keyword evidence="7" id="KW-1185">Reference proteome</keyword>
<dbReference type="Pfam" id="PF04055">
    <property type="entry name" value="Radical_SAM"/>
    <property type="match status" value="1"/>
</dbReference>
<dbReference type="InterPro" id="IPR058240">
    <property type="entry name" value="rSAM_sf"/>
</dbReference>
<dbReference type="GO" id="GO:0051536">
    <property type="term" value="F:iron-sulfur cluster binding"/>
    <property type="evidence" value="ECO:0007669"/>
    <property type="project" value="UniProtKB-KW"/>
</dbReference>
<evidence type="ECO:0000256" key="1">
    <source>
        <dbReference type="ARBA" id="ARBA00022691"/>
    </source>
</evidence>
<dbReference type="KEGG" id="mzh:Mzhil_1044"/>
<dbReference type="Gene3D" id="3.20.20.70">
    <property type="entry name" value="Aldolase class I"/>
    <property type="match status" value="1"/>
</dbReference>
<organism evidence="6 7">
    <name type="scientific">Methanosalsum zhilinae (strain DSM 4017 / NBRC 107636 / OCM 62 / WeN5)</name>
    <name type="common">Methanohalophilus zhilinae</name>
    <dbReference type="NCBI Taxonomy" id="679901"/>
    <lineage>
        <taxon>Archaea</taxon>
        <taxon>Methanobacteriati</taxon>
        <taxon>Methanobacteriota</taxon>
        <taxon>Stenosarchaea group</taxon>
        <taxon>Methanomicrobia</taxon>
        <taxon>Methanosarcinales</taxon>
        <taxon>Methanosarcinaceae</taxon>
        <taxon>Methanosalsum</taxon>
    </lineage>
</organism>
<dbReference type="Proteomes" id="UP000006622">
    <property type="component" value="Chromosome"/>
</dbReference>
<keyword evidence="2" id="KW-0479">Metal-binding</keyword>
<dbReference type="OrthoDB" id="63821at2157"/>
<protein>
    <submittedName>
        <fullName evidence="6">Methanogenesis marker protein 10</fullName>
    </submittedName>
</protein>
<dbReference type="GeneID" id="10822669"/>
<dbReference type="HOGENOM" id="CLU_668380_0_0_2"/>
<evidence type="ECO:0000256" key="4">
    <source>
        <dbReference type="ARBA" id="ARBA00023014"/>
    </source>
</evidence>
<dbReference type="STRING" id="679901.Mzhil_1044"/>
<evidence type="ECO:0000256" key="3">
    <source>
        <dbReference type="ARBA" id="ARBA00023004"/>
    </source>
</evidence>
<reference evidence="6" key="1">
    <citation type="submission" date="2010-07" db="EMBL/GenBank/DDBJ databases">
        <title>The complete genome of Methanosalsum zhilinae DSM 4017.</title>
        <authorList>
            <consortium name="US DOE Joint Genome Institute (JGI-PGF)"/>
            <person name="Lucas S."/>
            <person name="Copeland A."/>
            <person name="Lapidus A."/>
            <person name="Glavina del Rio T."/>
            <person name="Dalin E."/>
            <person name="Tice H."/>
            <person name="Bruce D."/>
            <person name="Goodwin L."/>
            <person name="Pitluck S."/>
            <person name="Kyrpides N."/>
            <person name="Mavromatis K."/>
            <person name="Ovchinnikova G."/>
            <person name="Daligault H."/>
            <person name="Detter J.C."/>
            <person name="Han C."/>
            <person name="Tapia R."/>
            <person name="Larimer F."/>
            <person name="Land M."/>
            <person name="Hauser L."/>
            <person name="Markowitz V."/>
            <person name="Cheng J.-F."/>
            <person name="Hugenholtz P."/>
            <person name="Woyke T."/>
            <person name="Wu D."/>
            <person name="Spring S."/>
            <person name="Schueler E."/>
            <person name="Brambilla E."/>
            <person name="Klenk H.-P."/>
            <person name="Eisen J.A."/>
        </authorList>
    </citation>
    <scope>NUCLEOTIDE SEQUENCE</scope>
    <source>
        <strain evidence="6">DSM 4017</strain>
    </source>
</reference>
<dbReference type="SUPFAM" id="SSF102114">
    <property type="entry name" value="Radical SAM enzymes"/>
    <property type="match status" value="1"/>
</dbReference>
<dbReference type="AlphaFoldDB" id="F7XLX3"/>
<evidence type="ECO:0000313" key="6">
    <source>
        <dbReference type="EMBL" id="AEH60901.1"/>
    </source>
</evidence>
<dbReference type="InterPro" id="IPR013785">
    <property type="entry name" value="Aldolase_TIM"/>
</dbReference>
<evidence type="ECO:0000259" key="5">
    <source>
        <dbReference type="Pfam" id="PF04055"/>
    </source>
</evidence>
<keyword evidence="3" id="KW-0408">Iron</keyword>
<proteinExistence type="predicted"/>
<dbReference type="RefSeq" id="WP_013898339.1">
    <property type="nucleotide sequence ID" value="NC_015676.1"/>
</dbReference>
<dbReference type="InterPro" id="IPR007197">
    <property type="entry name" value="rSAM"/>
</dbReference>